<dbReference type="GO" id="GO:0015031">
    <property type="term" value="P:protein transport"/>
    <property type="evidence" value="ECO:0007669"/>
    <property type="project" value="UniProtKB-KW"/>
</dbReference>
<keyword evidence="3" id="KW-0653">Protein transport</keyword>
<dbReference type="OrthoDB" id="9795145at2"/>
<proteinExistence type="inferred from homology"/>
<dbReference type="AlphaFoldDB" id="A0A3A1YRW8"/>
<dbReference type="PANTHER" id="PTHR36918">
    <property type="match status" value="1"/>
</dbReference>
<evidence type="ECO:0000313" key="5">
    <source>
        <dbReference type="EMBL" id="RIY38767.1"/>
    </source>
</evidence>
<gene>
    <name evidence="5" type="ORF">CKF58_03380</name>
</gene>
<dbReference type="SUPFAM" id="SSF54611">
    <property type="entry name" value="SecB-like"/>
    <property type="match status" value="1"/>
</dbReference>
<evidence type="ECO:0000256" key="3">
    <source>
        <dbReference type="ARBA" id="ARBA00022927"/>
    </source>
</evidence>
<accession>A0A3A1YRW8</accession>
<evidence type="ECO:0000313" key="6">
    <source>
        <dbReference type="Proteomes" id="UP000265916"/>
    </source>
</evidence>
<sequence>MSEQQTKFNRVLSIRLVDASFESPNKMALQGRDSLPHVTVKLDDVKITKVNDEGVYTVALGINVTCDLEDKTNVFIAEAKEVATVVISDENDLASQIFLNGSVPDIIYNSLRAFVNQLIVSGGFPEFHIQFVSYEQQFLLENAERLNLQVNKN</sequence>
<comment type="caution">
    <text evidence="5">The sequence shown here is derived from an EMBL/GenBank/DDBJ whole genome shotgun (WGS) entry which is preliminary data.</text>
</comment>
<reference evidence="5 6" key="1">
    <citation type="submission" date="2017-08" db="EMBL/GenBank/DDBJ databases">
        <title>Reclassification of Bisgaard taxon 37 and 44.</title>
        <authorList>
            <person name="Christensen H."/>
        </authorList>
    </citation>
    <scope>NUCLEOTIDE SEQUENCE [LARGE SCALE GENOMIC DNA]</scope>
    <source>
        <strain evidence="5 6">111</strain>
    </source>
</reference>
<keyword evidence="2" id="KW-0813">Transport</keyword>
<evidence type="ECO:0000256" key="1">
    <source>
        <dbReference type="ARBA" id="ARBA00009990"/>
    </source>
</evidence>
<dbReference type="GO" id="GO:0051262">
    <property type="term" value="P:protein tetramerization"/>
    <property type="evidence" value="ECO:0007669"/>
    <property type="project" value="InterPro"/>
</dbReference>
<dbReference type="RefSeq" id="WP_119530971.1">
    <property type="nucleotide sequence ID" value="NZ_JBHSSP010000006.1"/>
</dbReference>
<dbReference type="InterPro" id="IPR003708">
    <property type="entry name" value="SecB"/>
</dbReference>
<evidence type="ECO:0000256" key="2">
    <source>
        <dbReference type="ARBA" id="ARBA00022448"/>
    </source>
</evidence>
<keyword evidence="4" id="KW-0811">Translocation</keyword>
<comment type="similarity">
    <text evidence="1">Belongs to the SecB family.</text>
</comment>
<dbReference type="GO" id="GO:0051082">
    <property type="term" value="F:unfolded protein binding"/>
    <property type="evidence" value="ECO:0007669"/>
    <property type="project" value="InterPro"/>
</dbReference>
<dbReference type="EMBL" id="NRJG01000053">
    <property type="protein sequence ID" value="RIY38767.1"/>
    <property type="molecule type" value="Genomic_DNA"/>
</dbReference>
<dbReference type="PANTHER" id="PTHR36918:SF1">
    <property type="entry name" value="PROTEIN-EXPORT PROTEIN SECB"/>
    <property type="match status" value="1"/>
</dbReference>
<dbReference type="Pfam" id="PF02556">
    <property type="entry name" value="SecB"/>
    <property type="match status" value="1"/>
</dbReference>
<dbReference type="Proteomes" id="UP000265916">
    <property type="component" value="Unassembled WGS sequence"/>
</dbReference>
<name>A0A3A1YRW8_9GAMM</name>
<evidence type="ECO:0000256" key="4">
    <source>
        <dbReference type="ARBA" id="ARBA00023010"/>
    </source>
</evidence>
<evidence type="ECO:0008006" key="7">
    <source>
        <dbReference type="Google" id="ProtNLM"/>
    </source>
</evidence>
<dbReference type="InterPro" id="IPR035958">
    <property type="entry name" value="SecB-like_sf"/>
</dbReference>
<organism evidence="5 6">
    <name type="scientific">Psittacicella hinzii</name>
    <dbReference type="NCBI Taxonomy" id="2028575"/>
    <lineage>
        <taxon>Bacteria</taxon>
        <taxon>Pseudomonadati</taxon>
        <taxon>Pseudomonadota</taxon>
        <taxon>Gammaproteobacteria</taxon>
        <taxon>Pasteurellales</taxon>
        <taxon>Psittacicellaceae</taxon>
        <taxon>Psittacicella</taxon>
    </lineage>
</organism>
<dbReference type="Gene3D" id="3.10.420.10">
    <property type="entry name" value="SecB-like"/>
    <property type="match status" value="1"/>
</dbReference>
<keyword evidence="6" id="KW-1185">Reference proteome</keyword>
<protein>
    <recommendedName>
        <fullName evidence="7">Preprotein translocase subunit SecB</fullName>
    </recommendedName>
</protein>